<name>A0A1U7HV05_9CHRO</name>
<evidence type="ECO:0000313" key="4">
    <source>
        <dbReference type="Proteomes" id="UP000185984"/>
    </source>
</evidence>
<dbReference type="AlphaFoldDB" id="A0A1U7HV05"/>
<dbReference type="GO" id="GO:0030089">
    <property type="term" value="C:phycobilisome"/>
    <property type="evidence" value="ECO:0007669"/>
    <property type="project" value="UniProtKB-KW"/>
</dbReference>
<accession>A0A1U7HV05</accession>
<dbReference type="RefSeq" id="WP_073549090.1">
    <property type="nucleotide sequence ID" value="NZ_CAWMVK010000040.1"/>
</dbReference>
<proteinExistence type="predicted"/>
<dbReference type="GO" id="GO:0016829">
    <property type="term" value="F:lyase activity"/>
    <property type="evidence" value="ECO:0007669"/>
    <property type="project" value="UniProtKB-KW"/>
</dbReference>
<organism evidence="3 4">
    <name type="scientific">Chroogloeocystis siderophila 5.2 s.c.1</name>
    <dbReference type="NCBI Taxonomy" id="247279"/>
    <lineage>
        <taxon>Bacteria</taxon>
        <taxon>Bacillati</taxon>
        <taxon>Cyanobacteriota</taxon>
        <taxon>Cyanophyceae</taxon>
        <taxon>Oscillatoriophycideae</taxon>
        <taxon>Chroococcales</taxon>
        <taxon>Chroococcaceae</taxon>
        <taxon>Chroogloeocystis</taxon>
    </lineage>
</organism>
<dbReference type="Pfam" id="PF13646">
    <property type="entry name" value="HEAT_2"/>
    <property type="match status" value="1"/>
</dbReference>
<evidence type="ECO:0000256" key="2">
    <source>
        <dbReference type="ARBA" id="ARBA00022738"/>
    </source>
</evidence>
<keyword evidence="3" id="KW-0456">Lyase</keyword>
<dbReference type="Pfam" id="PF03130">
    <property type="entry name" value="HEAT_PBS"/>
    <property type="match status" value="1"/>
</dbReference>
<dbReference type="Proteomes" id="UP000185984">
    <property type="component" value="Unassembled WGS sequence"/>
</dbReference>
<evidence type="ECO:0000313" key="3">
    <source>
        <dbReference type="EMBL" id="OKH27422.1"/>
    </source>
</evidence>
<dbReference type="PANTHER" id="PTHR12697">
    <property type="entry name" value="PBS LYASE HEAT-LIKE PROTEIN"/>
    <property type="match status" value="1"/>
</dbReference>
<dbReference type="InterPro" id="IPR016024">
    <property type="entry name" value="ARM-type_fold"/>
</dbReference>
<protein>
    <submittedName>
        <fullName evidence="3">Phycocyanobilin lyase</fullName>
    </submittedName>
</protein>
<keyword evidence="4" id="KW-1185">Reference proteome</keyword>
<dbReference type="SMART" id="SM00567">
    <property type="entry name" value="EZ_HEAT"/>
    <property type="match status" value="6"/>
</dbReference>
<dbReference type="PANTHER" id="PTHR12697:SF5">
    <property type="entry name" value="DEOXYHYPUSINE HYDROXYLASE"/>
    <property type="match status" value="1"/>
</dbReference>
<dbReference type="EMBL" id="MRCC01000006">
    <property type="protein sequence ID" value="OKH27422.1"/>
    <property type="molecule type" value="Genomic_DNA"/>
</dbReference>
<dbReference type="InterPro" id="IPR004155">
    <property type="entry name" value="PBS_lyase_HEAT"/>
</dbReference>
<dbReference type="OrthoDB" id="454552at2"/>
<gene>
    <name evidence="3" type="ORF">NIES1031_09040</name>
</gene>
<sequence length="273" mass="29980">MQDSNWSEDSVAETQGLTVEQAIANLRSPDLSLRYYAAWWLGKFRVNTPSAVAALIVALEDEDDRTELGGYPLRRNAARALGKLGDTQAVPGLIRCLACEDYYVREAAAQSLGMLDAPTAIPALMELLIGGVEVAMPVPGRPHLTQPYDSVIEALGALQAKQAVSLIQPFLEHPQAKVQYAATRAMYQLTQEDRYGQRLMQALEGDDLQLRRTALSDLGAIGYFPAREAIARCAAENSFKLLALKGLLEHQAKQHETPTQDAIQVMNLMDFLL</sequence>
<comment type="caution">
    <text evidence="3">The sequence shown here is derived from an EMBL/GenBank/DDBJ whole genome shotgun (WGS) entry which is preliminary data.</text>
</comment>
<dbReference type="SUPFAM" id="SSF48371">
    <property type="entry name" value="ARM repeat"/>
    <property type="match status" value="1"/>
</dbReference>
<dbReference type="Gene3D" id="1.25.10.10">
    <property type="entry name" value="Leucine-rich Repeat Variant"/>
    <property type="match status" value="2"/>
</dbReference>
<keyword evidence="1" id="KW-0042">Antenna complex</keyword>
<dbReference type="InterPro" id="IPR011989">
    <property type="entry name" value="ARM-like"/>
</dbReference>
<keyword evidence="2" id="KW-0605">Phycobilisome</keyword>
<evidence type="ECO:0000256" key="1">
    <source>
        <dbReference type="ARBA" id="ARBA00022549"/>
    </source>
</evidence>
<reference evidence="3 4" key="1">
    <citation type="submission" date="2016-11" db="EMBL/GenBank/DDBJ databases">
        <title>Draft Genome Sequences of Nine Cyanobacterial Strains from Diverse Habitats.</title>
        <authorList>
            <person name="Zhu T."/>
            <person name="Hou S."/>
            <person name="Lu X."/>
            <person name="Hess W.R."/>
        </authorList>
    </citation>
    <scope>NUCLEOTIDE SEQUENCE [LARGE SCALE GENOMIC DNA]</scope>
    <source>
        <strain evidence="3 4">5.2 s.c.1</strain>
    </source>
</reference>
<dbReference type="GO" id="GO:0016491">
    <property type="term" value="F:oxidoreductase activity"/>
    <property type="evidence" value="ECO:0007669"/>
    <property type="project" value="TreeGrafter"/>
</dbReference>
<dbReference type="STRING" id="247279.NIES1031_09040"/>